<dbReference type="InterPro" id="IPR013563">
    <property type="entry name" value="Oligopep_ABC_C"/>
</dbReference>
<dbReference type="Pfam" id="PF08352">
    <property type="entry name" value="oligo_HPY"/>
    <property type="match status" value="1"/>
</dbReference>
<dbReference type="PANTHER" id="PTHR43776">
    <property type="entry name" value="TRANSPORT ATP-BINDING PROTEIN"/>
    <property type="match status" value="1"/>
</dbReference>
<dbReference type="EMBL" id="JAAMPA010000002">
    <property type="protein sequence ID" value="NIH68768.1"/>
    <property type="molecule type" value="Genomic_DNA"/>
</dbReference>
<sequence length="348" mass="36513">MTALAHAASGAGAVQQTPALRVRDLVVRYGSGRRAKSTPPAVDGVSFDIAPGETLGLVGESGSGKSTIGKAVLGLQRPTAGTVEVAGQDVTAMSLKQRSRQVADLRVVFQDPYSSLNPARTIGQTLVEPLRLMGVKGPEALQRARAGLESVGLPADAADRTPAQFSGGQRQRIAIARALVCDPKVVVLDEPVSALDLSTQAQVLNLLADLRDQRGLSFLFIAHDLGVVRFLSQRTVVLYRGQVMETGPAEAVAEQPRHPYTLALTAAAPVPRPAEQAARRAARESAGFGTAGAASPSATGCPFVPRCPLSTDVCIEQRPPLRLVDTDLTACHHAERSADLGAPLHRGR</sequence>
<dbReference type="InterPro" id="IPR003439">
    <property type="entry name" value="ABC_transporter-like_ATP-bd"/>
</dbReference>
<dbReference type="EMBL" id="BMMI01000002">
    <property type="protein sequence ID" value="GGL59916.1"/>
    <property type="molecule type" value="Genomic_DNA"/>
</dbReference>
<dbReference type="GO" id="GO:0055085">
    <property type="term" value="P:transmembrane transport"/>
    <property type="evidence" value="ECO:0007669"/>
    <property type="project" value="UniProtKB-ARBA"/>
</dbReference>
<dbReference type="PROSITE" id="PS50893">
    <property type="entry name" value="ABC_TRANSPORTER_2"/>
    <property type="match status" value="1"/>
</dbReference>
<reference evidence="7" key="1">
    <citation type="journal article" date="2014" name="Int. J. Syst. Evol. Microbiol.">
        <title>Complete genome of a new Firmicutes species belonging to the dominant human colonic microbiota ('Ruminococcus bicirculans') reveals two chromosomes and a selective capacity to utilize plant glucans.</title>
        <authorList>
            <consortium name="NISC Comparative Sequencing Program"/>
            <person name="Wegmann U."/>
            <person name="Louis P."/>
            <person name="Goesmann A."/>
            <person name="Henrissat B."/>
            <person name="Duncan S.H."/>
            <person name="Flint H.J."/>
        </authorList>
    </citation>
    <scope>NUCLEOTIDE SEQUENCE</scope>
    <source>
        <strain evidence="7">CGMCC 4.5581</strain>
    </source>
</reference>
<dbReference type="Proteomes" id="UP000552836">
    <property type="component" value="Unassembled WGS sequence"/>
</dbReference>
<keyword evidence="4 8" id="KW-0067">ATP-binding</keyword>
<evidence type="ECO:0000313" key="8">
    <source>
        <dbReference type="EMBL" id="NIH68768.1"/>
    </source>
</evidence>
<dbReference type="RefSeq" id="WP_166756393.1">
    <property type="nucleotide sequence ID" value="NZ_BAABJU010000003.1"/>
</dbReference>
<gene>
    <name evidence="8" type="ORF">FB380_003256</name>
    <name evidence="7" type="ORF">GCM10011589_14890</name>
</gene>
<evidence type="ECO:0000313" key="10">
    <source>
        <dbReference type="Proteomes" id="UP000648663"/>
    </source>
</evidence>
<protein>
    <submittedName>
        <fullName evidence="7">ABC transporter ATP-binding protein</fullName>
    </submittedName>
    <submittedName>
        <fullName evidence="8">Peptide/nickel transport system ATP-binding protein</fullName>
    </submittedName>
</protein>
<dbReference type="SUPFAM" id="SSF52540">
    <property type="entry name" value="P-loop containing nucleoside triphosphate hydrolases"/>
    <property type="match status" value="1"/>
</dbReference>
<dbReference type="GO" id="GO:0015833">
    <property type="term" value="P:peptide transport"/>
    <property type="evidence" value="ECO:0007669"/>
    <property type="project" value="InterPro"/>
</dbReference>
<dbReference type="InterPro" id="IPR027417">
    <property type="entry name" value="P-loop_NTPase"/>
</dbReference>
<dbReference type="InterPro" id="IPR017871">
    <property type="entry name" value="ABC_transporter-like_CS"/>
</dbReference>
<evidence type="ECO:0000256" key="2">
    <source>
        <dbReference type="ARBA" id="ARBA00022448"/>
    </source>
</evidence>
<dbReference type="CDD" id="cd03257">
    <property type="entry name" value="ABC_NikE_OppD_transporters"/>
    <property type="match status" value="1"/>
</dbReference>
<reference evidence="8 9" key="3">
    <citation type="submission" date="2020-02" db="EMBL/GenBank/DDBJ databases">
        <title>Sequencing the genomes of 1000 actinobacteria strains.</title>
        <authorList>
            <person name="Klenk H.-P."/>
        </authorList>
    </citation>
    <scope>NUCLEOTIDE SEQUENCE [LARGE SCALE GENOMIC DNA]</scope>
    <source>
        <strain evidence="8 9">DSM 45201</strain>
    </source>
</reference>
<dbReference type="Gene3D" id="3.40.50.300">
    <property type="entry name" value="P-loop containing nucleotide triphosphate hydrolases"/>
    <property type="match status" value="1"/>
</dbReference>
<evidence type="ECO:0000256" key="3">
    <source>
        <dbReference type="ARBA" id="ARBA00022741"/>
    </source>
</evidence>
<dbReference type="PROSITE" id="PS00211">
    <property type="entry name" value="ABC_TRANSPORTER_1"/>
    <property type="match status" value="1"/>
</dbReference>
<dbReference type="Proteomes" id="UP000648663">
    <property type="component" value="Unassembled WGS sequence"/>
</dbReference>
<dbReference type="SMART" id="SM00382">
    <property type="entry name" value="AAA"/>
    <property type="match status" value="1"/>
</dbReference>
<dbReference type="GO" id="GO:0016887">
    <property type="term" value="F:ATP hydrolysis activity"/>
    <property type="evidence" value="ECO:0007669"/>
    <property type="project" value="InterPro"/>
</dbReference>
<reference evidence="7" key="4">
    <citation type="submission" date="2024-05" db="EMBL/GenBank/DDBJ databases">
        <authorList>
            <person name="Sun Q."/>
            <person name="Zhou Y."/>
        </authorList>
    </citation>
    <scope>NUCLEOTIDE SEQUENCE</scope>
    <source>
        <strain evidence="7">CGMCC 4.5581</strain>
    </source>
</reference>
<comment type="caution">
    <text evidence="8">The sequence shown here is derived from an EMBL/GenBank/DDBJ whole genome shotgun (WGS) entry which is preliminary data.</text>
</comment>
<comment type="similarity">
    <text evidence="1">Belongs to the ABC transporter superfamily.</text>
</comment>
<dbReference type="GO" id="GO:0005524">
    <property type="term" value="F:ATP binding"/>
    <property type="evidence" value="ECO:0007669"/>
    <property type="project" value="UniProtKB-KW"/>
</dbReference>
<dbReference type="Pfam" id="PF00005">
    <property type="entry name" value="ABC_tran"/>
    <property type="match status" value="1"/>
</dbReference>
<dbReference type="AlphaFoldDB" id="A0A846LTJ2"/>
<evidence type="ECO:0000256" key="5">
    <source>
        <dbReference type="SAM" id="MobiDB-lite"/>
    </source>
</evidence>
<evidence type="ECO:0000256" key="4">
    <source>
        <dbReference type="ARBA" id="ARBA00022840"/>
    </source>
</evidence>
<dbReference type="NCBIfam" id="TIGR01727">
    <property type="entry name" value="oligo_HPY"/>
    <property type="match status" value="1"/>
</dbReference>
<organism evidence="8 9">
    <name type="scientific">Modestobacter marinus</name>
    <dbReference type="NCBI Taxonomy" id="477641"/>
    <lineage>
        <taxon>Bacteria</taxon>
        <taxon>Bacillati</taxon>
        <taxon>Actinomycetota</taxon>
        <taxon>Actinomycetes</taxon>
        <taxon>Geodermatophilales</taxon>
        <taxon>Geodermatophilaceae</taxon>
        <taxon>Modestobacter</taxon>
    </lineage>
</organism>
<keyword evidence="2" id="KW-0813">Transport</keyword>
<dbReference type="InterPro" id="IPR050319">
    <property type="entry name" value="ABC_transp_ATP-bind"/>
</dbReference>
<keyword evidence="10" id="KW-1185">Reference proteome</keyword>
<reference evidence="10" key="2">
    <citation type="journal article" date="2019" name="Int. J. Syst. Evol. Microbiol.">
        <title>The Global Catalogue of Microorganisms (GCM) 10K type strain sequencing project: providing services to taxonomists for standard genome sequencing and annotation.</title>
        <authorList>
            <consortium name="The Broad Institute Genomics Platform"/>
            <consortium name="The Broad Institute Genome Sequencing Center for Infectious Disease"/>
            <person name="Wu L."/>
            <person name="Ma J."/>
        </authorList>
    </citation>
    <scope>NUCLEOTIDE SEQUENCE [LARGE SCALE GENOMIC DNA]</scope>
    <source>
        <strain evidence="10">CGMCC 4.5581</strain>
    </source>
</reference>
<feature type="region of interest" description="Disordered" evidence="5">
    <location>
        <begin position="276"/>
        <end position="298"/>
    </location>
</feature>
<evidence type="ECO:0000256" key="1">
    <source>
        <dbReference type="ARBA" id="ARBA00005417"/>
    </source>
</evidence>
<evidence type="ECO:0000313" key="7">
    <source>
        <dbReference type="EMBL" id="GGL59916.1"/>
    </source>
</evidence>
<accession>A0A846LTJ2</accession>
<evidence type="ECO:0000259" key="6">
    <source>
        <dbReference type="PROSITE" id="PS50893"/>
    </source>
</evidence>
<proteinExistence type="inferred from homology"/>
<keyword evidence="3" id="KW-0547">Nucleotide-binding</keyword>
<dbReference type="PANTHER" id="PTHR43776:SF7">
    <property type="entry name" value="D,D-DIPEPTIDE TRANSPORT ATP-BINDING PROTEIN DDPF-RELATED"/>
    <property type="match status" value="1"/>
</dbReference>
<evidence type="ECO:0000313" key="9">
    <source>
        <dbReference type="Proteomes" id="UP000552836"/>
    </source>
</evidence>
<feature type="compositionally biased region" description="Low complexity" evidence="5">
    <location>
        <begin position="284"/>
        <end position="298"/>
    </location>
</feature>
<name>A0A846LTJ2_9ACTN</name>
<dbReference type="InterPro" id="IPR003593">
    <property type="entry name" value="AAA+_ATPase"/>
</dbReference>
<feature type="domain" description="ABC transporter" evidence="6">
    <location>
        <begin position="20"/>
        <end position="265"/>
    </location>
</feature>